<dbReference type="AlphaFoldDB" id="A0A1B9H2V4"/>
<accession>A0A1B9H2V4</accession>
<feature type="compositionally biased region" description="Polar residues" evidence="1">
    <location>
        <begin position="200"/>
        <end position="211"/>
    </location>
</feature>
<keyword evidence="3" id="KW-1185">Reference proteome</keyword>
<gene>
    <name evidence="2" type="ORF">I316_00730</name>
</gene>
<feature type="region of interest" description="Disordered" evidence="1">
    <location>
        <begin position="183"/>
        <end position="261"/>
    </location>
</feature>
<evidence type="ECO:0000313" key="3">
    <source>
        <dbReference type="Proteomes" id="UP000092666"/>
    </source>
</evidence>
<feature type="compositionally biased region" description="Low complexity" evidence="1">
    <location>
        <begin position="55"/>
        <end position="66"/>
    </location>
</feature>
<organism evidence="2 3">
    <name type="scientific">Kwoniella heveanensis BCC8398</name>
    <dbReference type="NCBI Taxonomy" id="1296120"/>
    <lineage>
        <taxon>Eukaryota</taxon>
        <taxon>Fungi</taxon>
        <taxon>Dikarya</taxon>
        <taxon>Basidiomycota</taxon>
        <taxon>Agaricomycotina</taxon>
        <taxon>Tremellomycetes</taxon>
        <taxon>Tremellales</taxon>
        <taxon>Cryptococcaceae</taxon>
        <taxon>Kwoniella</taxon>
    </lineage>
</organism>
<reference evidence="3" key="2">
    <citation type="submission" date="2013-12" db="EMBL/GenBank/DDBJ databases">
        <title>Evolution of pathogenesis and genome organization in the Tremellales.</title>
        <authorList>
            <person name="Cuomo C."/>
            <person name="Litvintseva A."/>
            <person name="Heitman J."/>
            <person name="Chen Y."/>
            <person name="Sun S."/>
            <person name="Springer D."/>
            <person name="Dromer F."/>
            <person name="Young S."/>
            <person name="Zeng Q."/>
            <person name="Chapman S."/>
            <person name="Gujja S."/>
            <person name="Saif S."/>
            <person name="Birren B."/>
        </authorList>
    </citation>
    <scope>NUCLEOTIDE SEQUENCE [LARGE SCALE GENOMIC DNA]</scope>
    <source>
        <strain evidence="3">BCC8398</strain>
    </source>
</reference>
<feature type="region of interest" description="Disordered" evidence="1">
    <location>
        <begin position="277"/>
        <end position="300"/>
    </location>
</feature>
<feature type="compositionally biased region" description="Basic residues" evidence="1">
    <location>
        <begin position="289"/>
        <end position="298"/>
    </location>
</feature>
<evidence type="ECO:0000256" key="1">
    <source>
        <dbReference type="SAM" id="MobiDB-lite"/>
    </source>
</evidence>
<feature type="compositionally biased region" description="Polar residues" evidence="1">
    <location>
        <begin position="240"/>
        <end position="255"/>
    </location>
</feature>
<dbReference type="EMBL" id="KV700122">
    <property type="protein sequence ID" value="OCF37603.1"/>
    <property type="molecule type" value="Genomic_DNA"/>
</dbReference>
<feature type="region of interest" description="Disordered" evidence="1">
    <location>
        <begin position="43"/>
        <end position="82"/>
    </location>
</feature>
<proteinExistence type="predicted"/>
<dbReference type="Proteomes" id="UP000092666">
    <property type="component" value="Unassembled WGS sequence"/>
</dbReference>
<reference evidence="2 3" key="1">
    <citation type="submission" date="2013-07" db="EMBL/GenBank/DDBJ databases">
        <title>The Genome Sequence of Cryptococcus heveanensis BCC8398.</title>
        <authorList>
            <consortium name="The Broad Institute Genome Sequencing Platform"/>
            <person name="Cuomo C."/>
            <person name="Litvintseva A."/>
            <person name="Chen Y."/>
            <person name="Heitman J."/>
            <person name="Sun S."/>
            <person name="Springer D."/>
            <person name="Dromer F."/>
            <person name="Young S.K."/>
            <person name="Zeng Q."/>
            <person name="Gargeya S."/>
            <person name="Fitzgerald M."/>
            <person name="Abouelleil A."/>
            <person name="Alvarado L."/>
            <person name="Berlin A.M."/>
            <person name="Chapman S.B."/>
            <person name="Dewar J."/>
            <person name="Goldberg J."/>
            <person name="Griggs A."/>
            <person name="Gujja S."/>
            <person name="Hansen M."/>
            <person name="Howarth C."/>
            <person name="Imamovic A."/>
            <person name="Larimer J."/>
            <person name="McCowan C."/>
            <person name="Murphy C."/>
            <person name="Pearson M."/>
            <person name="Priest M."/>
            <person name="Roberts A."/>
            <person name="Saif S."/>
            <person name="Shea T."/>
            <person name="Sykes S."/>
            <person name="Wortman J."/>
            <person name="Nusbaum C."/>
            <person name="Birren B."/>
        </authorList>
    </citation>
    <scope>NUCLEOTIDE SEQUENCE [LARGE SCALE GENOMIC DNA]</scope>
    <source>
        <strain evidence="2 3">BCC8398</strain>
    </source>
</reference>
<evidence type="ECO:0000313" key="2">
    <source>
        <dbReference type="EMBL" id="OCF37603.1"/>
    </source>
</evidence>
<sequence>MDPPTYAPLPKLSIQAGLFSALPVSRDPSPLPIPTSRPVSRAIPLSFGATSNPNSASFSASDTSLSPYHAASSGQNLDVDVEMKDRSRRRSFNGLGFSFRSTSRSMSKSHGSRASISSFISIAASACAPRSGLEPAASANGLAPEPAPACSSIETSTSAIHIDESFGLDGRMEIDYQSRRGSLSNSRVGSAVPALAPDPAQTQADDVQSSLRAFRFPSTDAGGAQVQGKGRSKNGEKTHSQNVIHSQKNGDNPQNHSRRKWNERKMDVTLKIKIDGHQTSIHGPGGPQHHQHHHRHSHTAGLTSFSALSTSFPHPQQPYTAVPAHHGKQYSHASAVPYVYTPCTAASHSRTFHPRTPLTAVHGNMGNRWTSSNRQGGLGRGRYWSKLSRSLYIDFKVGKKRFRIRSDRSRNCHCAHEAYALASSGGIGTEGWAVTPGLKSGVGGGGRGKGRRRPRSVRRVSFGGYEVR</sequence>
<protein>
    <submittedName>
        <fullName evidence="2">Uncharacterized protein</fullName>
    </submittedName>
</protein>
<name>A0A1B9H2V4_9TREE</name>